<keyword evidence="1" id="KW-0732">Signal</keyword>
<feature type="chain" id="PRO_5046364253" evidence="1">
    <location>
        <begin position="30"/>
        <end position="159"/>
    </location>
</feature>
<gene>
    <name evidence="2" type="ORF">E9228_001698</name>
</gene>
<sequence length="159" mass="16832">MQKRTTLAAAAGLALALGAPLIASVPATAATLTAQTSASASQTQTQTLYTPFVRSVDGVWGEITNDEDGAEADLFTFEGHTASRTAEVLIPGAGGLVHAEQRVDGGWREVATFDLAGQGDHGQLQLTVPQDEGYVEYRLFATDHQGNRSGSRTFYVVEY</sequence>
<organism evidence="2 3">
    <name type="scientific">Curtobacterium salicis</name>
    <dbReference type="NCBI Taxonomy" id="1779862"/>
    <lineage>
        <taxon>Bacteria</taxon>
        <taxon>Bacillati</taxon>
        <taxon>Actinomycetota</taxon>
        <taxon>Actinomycetes</taxon>
        <taxon>Micrococcales</taxon>
        <taxon>Microbacteriaceae</taxon>
        <taxon>Curtobacterium</taxon>
    </lineage>
</organism>
<dbReference type="Proteomes" id="UP001318300">
    <property type="component" value="Unassembled WGS sequence"/>
</dbReference>
<protein>
    <submittedName>
        <fullName evidence="2">Uncharacterized protein</fullName>
    </submittedName>
</protein>
<proteinExistence type="predicted"/>
<name>A0ABX0T6F9_9MICO</name>
<evidence type="ECO:0000256" key="1">
    <source>
        <dbReference type="SAM" id="SignalP"/>
    </source>
</evidence>
<evidence type="ECO:0000313" key="2">
    <source>
        <dbReference type="EMBL" id="NII41062.1"/>
    </source>
</evidence>
<keyword evidence="3" id="KW-1185">Reference proteome</keyword>
<dbReference type="RefSeq" id="WP_166780099.1">
    <property type="nucleotide sequence ID" value="NZ_JAAOYO010000002.1"/>
</dbReference>
<dbReference type="EMBL" id="JAAOYO010000002">
    <property type="protein sequence ID" value="NII41062.1"/>
    <property type="molecule type" value="Genomic_DNA"/>
</dbReference>
<evidence type="ECO:0000313" key="3">
    <source>
        <dbReference type="Proteomes" id="UP001318300"/>
    </source>
</evidence>
<feature type="signal peptide" evidence="1">
    <location>
        <begin position="1"/>
        <end position="29"/>
    </location>
</feature>
<comment type="caution">
    <text evidence="2">The sequence shown here is derived from an EMBL/GenBank/DDBJ whole genome shotgun (WGS) entry which is preliminary data.</text>
</comment>
<accession>A0ABX0T6F9</accession>
<reference evidence="2 3" key="1">
    <citation type="submission" date="2020-03" db="EMBL/GenBank/DDBJ databases">
        <title>Above-ground endophytic microbial communities from plants in different locations in the United States.</title>
        <authorList>
            <person name="Frank C."/>
        </authorList>
    </citation>
    <scope>NUCLEOTIDE SEQUENCE [LARGE SCALE GENOMIC DNA]</scope>
    <source>
        <strain evidence="2 3">WW7</strain>
    </source>
</reference>